<dbReference type="EMBL" id="RQJP01000007">
    <property type="protein sequence ID" value="RRB10536.1"/>
    <property type="molecule type" value="Genomic_DNA"/>
</dbReference>
<feature type="domain" description="ABC3 transporter permease C-terminal" evidence="7">
    <location>
        <begin position="684"/>
        <end position="797"/>
    </location>
</feature>
<feature type="domain" description="MacB-like periplasmic core" evidence="8">
    <location>
        <begin position="20"/>
        <end position="228"/>
    </location>
</feature>
<name>A0A3P1CBS8_9BACT</name>
<dbReference type="InterPro" id="IPR050250">
    <property type="entry name" value="Macrolide_Exporter_MacB"/>
</dbReference>
<keyword evidence="5 6" id="KW-0472">Membrane</keyword>
<feature type="transmembrane region" description="Helical" evidence="6">
    <location>
        <begin position="678"/>
        <end position="705"/>
    </location>
</feature>
<keyword evidence="3 6" id="KW-0812">Transmembrane</keyword>
<dbReference type="AlphaFoldDB" id="A0A3P1CBS8"/>
<dbReference type="InterPro" id="IPR003838">
    <property type="entry name" value="ABC3_permease_C"/>
</dbReference>
<keyword evidence="2" id="KW-1003">Cell membrane</keyword>
<evidence type="ECO:0000256" key="5">
    <source>
        <dbReference type="ARBA" id="ARBA00023136"/>
    </source>
</evidence>
<feature type="transmembrane region" description="Helical" evidence="6">
    <location>
        <begin position="21"/>
        <end position="42"/>
    </location>
</feature>
<evidence type="ECO:0000259" key="7">
    <source>
        <dbReference type="Pfam" id="PF02687"/>
    </source>
</evidence>
<dbReference type="GO" id="GO:0005886">
    <property type="term" value="C:plasma membrane"/>
    <property type="evidence" value="ECO:0007669"/>
    <property type="project" value="UniProtKB-SubCell"/>
</dbReference>
<evidence type="ECO:0000256" key="6">
    <source>
        <dbReference type="SAM" id="Phobius"/>
    </source>
</evidence>
<comment type="subcellular location">
    <subcellularLocation>
        <location evidence="1">Cell membrane</location>
        <topology evidence="1">Multi-pass membrane protein</topology>
    </subcellularLocation>
</comment>
<feature type="transmembrane region" description="Helical" evidence="6">
    <location>
        <begin position="765"/>
        <end position="785"/>
    </location>
</feature>
<feature type="transmembrane region" description="Helical" evidence="6">
    <location>
        <begin position="286"/>
        <end position="311"/>
    </location>
</feature>
<dbReference type="Pfam" id="PF02687">
    <property type="entry name" value="FtsX"/>
    <property type="match status" value="2"/>
</dbReference>
<evidence type="ECO:0000256" key="2">
    <source>
        <dbReference type="ARBA" id="ARBA00022475"/>
    </source>
</evidence>
<reference evidence="9 10" key="1">
    <citation type="submission" date="2018-11" db="EMBL/GenBank/DDBJ databases">
        <authorList>
            <person name="Zhou Z."/>
            <person name="Wang G."/>
        </authorList>
    </citation>
    <scope>NUCLEOTIDE SEQUENCE [LARGE SCALE GENOMIC DNA]</scope>
    <source>
        <strain evidence="9 10">KCTC42998</strain>
    </source>
</reference>
<dbReference type="OrthoDB" id="1451596at2"/>
<sequence length="804" mass="89925">MIRSYFKIAVRHLIKNRVYSFINIGGLALGIACCLLIAMYVYDELSYDRFNTNYDHIYRLVEKQKQPEGIFDVAATPGPLAGTIIKDFPEVERVTRVGRWSGLLSQERQSVESNQMLVVDPGFFSMFSYPLLSGNPKTVFRGPNEIIFSEAMAERFFGTNWRQKNILGQSVKLNNEQSLMVVGVAQNPPVQSHIEFDVLLPFKWLERNDEWSMKWNSNSYHTYVQLRPDPAGGPADPTAFAGKIRSQLKRYDSGNETPLLLQPLSDIYLYSKFAFETDHGRRSDIAYIRIFVTVGLIVLLIAVINFINLATARASQRAKEVGVRKSVGAQRVSLVMQFLGEALLMTGLAVLVSLVLAEVLLPLFNDLASKSLQIPYQLPVFWLTIATLIAVVSLLTGLYPAFFLSSFRPINVLKTGVAGHFSNVQAGRSFRKSLVVGQFVLSITLAISTIVIYRQLAYMQTTKLGFDKAQLLYVRLKGDLRGKALRLKSEVEPLPGVAHASVATSNMVDMNNSTTIEWEGQKPKDEFLITQMNVDADFVKTVGMSLVAGRNFSARITSDTASKLGTYLINETAAKRMGWTPASALGKRVKFWGTDGTIIGVVKDFHFRPLHVSIAPFIFRFRPKDFYFTLLVKTKPRLVTQTLTDIAKVYKKLDPDHPISYGFVDQDLDAQYRSEQRIGRIILCFSILTILVSCLGLFGLTAFTAEQRTKEIGVRKVLGASVASIVALLSKDFLKLVVIALLIASPIAWYAMNRWLESFVYKIDIQWWVFALAAVLAIGIALLTVSYQSIKAALMNPVSSLRSE</sequence>
<dbReference type="GO" id="GO:0022857">
    <property type="term" value="F:transmembrane transporter activity"/>
    <property type="evidence" value="ECO:0007669"/>
    <property type="project" value="TreeGrafter"/>
</dbReference>
<keyword evidence="4 6" id="KW-1133">Transmembrane helix</keyword>
<protein>
    <submittedName>
        <fullName evidence="9">FtsX-like permease family protein</fullName>
    </submittedName>
</protein>
<dbReference type="Pfam" id="PF12704">
    <property type="entry name" value="MacB_PCD"/>
    <property type="match status" value="2"/>
</dbReference>
<gene>
    <name evidence="9" type="ORF">EHT87_28875</name>
</gene>
<evidence type="ECO:0000259" key="8">
    <source>
        <dbReference type="Pfam" id="PF12704"/>
    </source>
</evidence>
<evidence type="ECO:0000256" key="4">
    <source>
        <dbReference type="ARBA" id="ARBA00022989"/>
    </source>
</evidence>
<evidence type="ECO:0000313" key="10">
    <source>
        <dbReference type="Proteomes" id="UP000274271"/>
    </source>
</evidence>
<feature type="transmembrane region" description="Helical" evidence="6">
    <location>
        <begin position="717"/>
        <end position="745"/>
    </location>
</feature>
<evidence type="ECO:0000256" key="1">
    <source>
        <dbReference type="ARBA" id="ARBA00004651"/>
    </source>
</evidence>
<dbReference type="InterPro" id="IPR025857">
    <property type="entry name" value="MacB_PCD"/>
</dbReference>
<keyword evidence="10" id="KW-1185">Reference proteome</keyword>
<organism evidence="9 10">
    <name type="scientific">Larkinella knui</name>
    <dbReference type="NCBI Taxonomy" id="2025310"/>
    <lineage>
        <taxon>Bacteria</taxon>
        <taxon>Pseudomonadati</taxon>
        <taxon>Bacteroidota</taxon>
        <taxon>Cytophagia</taxon>
        <taxon>Cytophagales</taxon>
        <taxon>Spirosomataceae</taxon>
        <taxon>Larkinella</taxon>
    </lineage>
</organism>
<feature type="domain" description="ABC3 transporter permease C-terminal" evidence="7">
    <location>
        <begin position="293"/>
        <end position="406"/>
    </location>
</feature>
<accession>A0A3P1CBS8</accession>
<comment type="caution">
    <text evidence="9">The sequence shown here is derived from an EMBL/GenBank/DDBJ whole genome shotgun (WGS) entry which is preliminary data.</text>
</comment>
<feature type="transmembrane region" description="Helical" evidence="6">
    <location>
        <begin position="332"/>
        <end position="360"/>
    </location>
</feature>
<dbReference type="Proteomes" id="UP000274271">
    <property type="component" value="Unassembled WGS sequence"/>
</dbReference>
<dbReference type="PANTHER" id="PTHR30572:SF18">
    <property type="entry name" value="ABC-TYPE MACROLIDE FAMILY EXPORT SYSTEM PERMEASE COMPONENT 2"/>
    <property type="match status" value="1"/>
</dbReference>
<dbReference type="PROSITE" id="PS51257">
    <property type="entry name" value="PROKAR_LIPOPROTEIN"/>
    <property type="match status" value="1"/>
</dbReference>
<evidence type="ECO:0000313" key="9">
    <source>
        <dbReference type="EMBL" id="RRB10536.1"/>
    </source>
</evidence>
<evidence type="ECO:0000256" key="3">
    <source>
        <dbReference type="ARBA" id="ARBA00022692"/>
    </source>
</evidence>
<dbReference type="PANTHER" id="PTHR30572">
    <property type="entry name" value="MEMBRANE COMPONENT OF TRANSPORTER-RELATED"/>
    <property type="match status" value="1"/>
</dbReference>
<proteinExistence type="predicted"/>
<feature type="transmembrane region" description="Helical" evidence="6">
    <location>
        <begin position="380"/>
        <end position="404"/>
    </location>
</feature>
<feature type="domain" description="MacB-like periplasmic core" evidence="8">
    <location>
        <begin position="466"/>
        <end position="605"/>
    </location>
</feature>
<feature type="transmembrane region" description="Helical" evidence="6">
    <location>
        <begin position="434"/>
        <end position="453"/>
    </location>
</feature>